<dbReference type="OrthoDB" id="3242181at2759"/>
<evidence type="ECO:0000313" key="3">
    <source>
        <dbReference type="Proteomes" id="UP000030671"/>
    </source>
</evidence>
<gene>
    <name evidence="2" type="ORF">HETIRDRAFT_474957</name>
</gene>
<accession>W4K9D8</accession>
<dbReference type="eggNOG" id="ENOG502SJGY">
    <property type="taxonomic scope" value="Eukaryota"/>
</dbReference>
<keyword evidence="3" id="KW-1185">Reference proteome</keyword>
<dbReference type="AlphaFoldDB" id="W4K9D8"/>
<feature type="region of interest" description="Disordered" evidence="1">
    <location>
        <begin position="1"/>
        <end position="37"/>
    </location>
</feature>
<dbReference type="HOGENOM" id="CLU_049916_0_0_1"/>
<name>W4K9D8_HETIT</name>
<evidence type="ECO:0000313" key="2">
    <source>
        <dbReference type="EMBL" id="ETW82344.1"/>
    </source>
</evidence>
<dbReference type="InParanoid" id="W4K9D8"/>
<sequence>MSTASLPGYTPPDFSSIPSYTAEPQGHERRLAQAPRPPYRQRAAADFVKHSKSGGLSLRLSEQMDGAVVPVYGARSPIEGVVELAKADGLAYVAVKVEGILKLKEVAAGGTTTAVLCNETVHLWRKGVDGGPCPCRLAFSVTLPSSFADEKGTYPLPPTYEAHLSGLPGFQAHVDYSVTAIASKSKTVVLGLGATTVCTPFTYHPRFRPSTPLPPPMALTHRSPGLQETPQWRIHESKLVSRSQGAGDITCKLYLPKSSVFCLSEPIPFHLSFVASAMSLAALLPFVPSANPYASGRPSTRIQLLRQTSVDVKNDYVPEGTNTEIWRVLNIGEGSFWRTADGPDWISFAGEIAIKPDVKIGGFKAGGLWVKDCVVLSITPPDAIKGPIGDLRHVVPVRIVTDPWSTDGAVSRESPTGSEEFMLDQPALEYHAQ</sequence>
<dbReference type="RefSeq" id="XP_009546871.1">
    <property type="nucleotide sequence ID" value="XM_009548576.1"/>
</dbReference>
<evidence type="ECO:0000256" key="1">
    <source>
        <dbReference type="SAM" id="MobiDB-lite"/>
    </source>
</evidence>
<evidence type="ECO:0008006" key="4">
    <source>
        <dbReference type="Google" id="ProtNLM"/>
    </source>
</evidence>
<proteinExistence type="predicted"/>
<dbReference type="EMBL" id="KI925458">
    <property type="protein sequence ID" value="ETW82344.1"/>
    <property type="molecule type" value="Genomic_DNA"/>
</dbReference>
<dbReference type="STRING" id="747525.W4K9D8"/>
<dbReference type="Proteomes" id="UP000030671">
    <property type="component" value="Unassembled WGS sequence"/>
</dbReference>
<organism evidence="2 3">
    <name type="scientific">Heterobasidion irregulare (strain TC 32-1)</name>
    <dbReference type="NCBI Taxonomy" id="747525"/>
    <lineage>
        <taxon>Eukaryota</taxon>
        <taxon>Fungi</taxon>
        <taxon>Dikarya</taxon>
        <taxon>Basidiomycota</taxon>
        <taxon>Agaricomycotina</taxon>
        <taxon>Agaricomycetes</taxon>
        <taxon>Russulales</taxon>
        <taxon>Bondarzewiaceae</taxon>
        <taxon>Heterobasidion</taxon>
        <taxon>Heterobasidion annosum species complex</taxon>
    </lineage>
</organism>
<dbReference type="GeneID" id="20677591"/>
<reference evidence="2 3" key="1">
    <citation type="journal article" date="2012" name="New Phytol.">
        <title>Insight into trade-off between wood decay and parasitism from the genome of a fungal forest pathogen.</title>
        <authorList>
            <person name="Olson A."/>
            <person name="Aerts A."/>
            <person name="Asiegbu F."/>
            <person name="Belbahri L."/>
            <person name="Bouzid O."/>
            <person name="Broberg A."/>
            <person name="Canback B."/>
            <person name="Coutinho P.M."/>
            <person name="Cullen D."/>
            <person name="Dalman K."/>
            <person name="Deflorio G."/>
            <person name="van Diepen L.T."/>
            <person name="Dunand C."/>
            <person name="Duplessis S."/>
            <person name="Durling M."/>
            <person name="Gonthier P."/>
            <person name="Grimwood J."/>
            <person name="Fossdal C.G."/>
            <person name="Hansson D."/>
            <person name="Henrissat B."/>
            <person name="Hietala A."/>
            <person name="Himmelstrand K."/>
            <person name="Hoffmeister D."/>
            <person name="Hogberg N."/>
            <person name="James T.Y."/>
            <person name="Karlsson M."/>
            <person name="Kohler A."/>
            <person name="Kues U."/>
            <person name="Lee Y.H."/>
            <person name="Lin Y.C."/>
            <person name="Lind M."/>
            <person name="Lindquist E."/>
            <person name="Lombard V."/>
            <person name="Lucas S."/>
            <person name="Lunden K."/>
            <person name="Morin E."/>
            <person name="Murat C."/>
            <person name="Park J."/>
            <person name="Raffaello T."/>
            <person name="Rouze P."/>
            <person name="Salamov A."/>
            <person name="Schmutz J."/>
            <person name="Solheim H."/>
            <person name="Stahlberg J."/>
            <person name="Velez H."/>
            <person name="de Vries R.P."/>
            <person name="Wiebenga A."/>
            <person name="Woodward S."/>
            <person name="Yakovlev I."/>
            <person name="Garbelotto M."/>
            <person name="Martin F."/>
            <person name="Grigoriev I.V."/>
            <person name="Stenlid J."/>
        </authorList>
    </citation>
    <scope>NUCLEOTIDE SEQUENCE [LARGE SCALE GENOMIC DNA]</scope>
    <source>
        <strain evidence="2 3">TC 32-1</strain>
    </source>
</reference>
<dbReference type="KEGG" id="hir:HETIRDRAFT_474957"/>
<protein>
    <recommendedName>
        <fullName evidence="4">Arrestin-like N-terminal domain-containing protein</fullName>
    </recommendedName>
</protein>